<feature type="signal peptide" evidence="3">
    <location>
        <begin position="1"/>
        <end position="15"/>
    </location>
</feature>
<dbReference type="PANTHER" id="PTHR11802">
    <property type="entry name" value="SERINE PROTEASE FAMILY S10 SERINE CARBOXYPEPTIDASE"/>
    <property type="match status" value="1"/>
</dbReference>
<accession>A0ABP0G278</accession>
<feature type="chain" id="PRO_5046263372" description="Carboxypeptidase" evidence="3">
    <location>
        <begin position="16"/>
        <end position="471"/>
    </location>
</feature>
<keyword evidence="2" id="KW-0645">Protease</keyword>
<dbReference type="Pfam" id="PF00450">
    <property type="entry name" value="Peptidase_S10"/>
    <property type="match status" value="1"/>
</dbReference>
<comment type="similarity">
    <text evidence="1 2">Belongs to the peptidase S10 family.</text>
</comment>
<keyword evidence="2" id="KW-0121">Carboxypeptidase</keyword>
<evidence type="ECO:0000313" key="4">
    <source>
        <dbReference type="EMBL" id="CAK8684916.1"/>
    </source>
</evidence>
<name>A0ABP0G278_CLALP</name>
<keyword evidence="5" id="KW-1185">Reference proteome</keyword>
<dbReference type="EC" id="3.4.16.-" evidence="2"/>
<reference evidence="4 5" key="1">
    <citation type="submission" date="2024-02" db="EMBL/GenBank/DDBJ databases">
        <authorList>
            <person name="Daric V."/>
            <person name="Darras S."/>
        </authorList>
    </citation>
    <scope>NUCLEOTIDE SEQUENCE [LARGE SCALE GENOMIC DNA]</scope>
</reference>
<proteinExistence type="inferred from homology"/>
<dbReference type="InterPro" id="IPR018202">
    <property type="entry name" value="Ser_caboxypep_ser_AS"/>
</dbReference>
<dbReference type="PROSITE" id="PS00131">
    <property type="entry name" value="CARBOXYPEPT_SER_SER"/>
    <property type="match status" value="1"/>
</dbReference>
<dbReference type="InterPro" id="IPR029058">
    <property type="entry name" value="AB_hydrolase_fold"/>
</dbReference>
<evidence type="ECO:0000256" key="2">
    <source>
        <dbReference type="RuleBase" id="RU361156"/>
    </source>
</evidence>
<protein>
    <recommendedName>
        <fullName evidence="2">Carboxypeptidase</fullName>
        <ecNumber evidence="2">3.4.16.-</ecNumber>
    </recommendedName>
</protein>
<dbReference type="PROSITE" id="PS00560">
    <property type="entry name" value="CARBOXYPEPT_SER_HIS"/>
    <property type="match status" value="1"/>
</dbReference>
<sequence length="471" mass="53042">MKIFLLLLNAFAVLAAKSDDLITNLPGLSQLPSYKMYSGYLDATSQRHFHYWFVESQSDPANDPVVLWLNGGPGCSSLDGLLSENGPLHVNDDGATLYNNPYSWNKIANVLYLESPAGVGYSYDETGNVKTDDDQVSLENYQALQDFFKKFPEFLKNPFFITGESYGGIYVPTLSVRIVQGTSNINFQGLAVGNGLSSSQLNDDSLVLFAYYHGLFGSTLQSELITYCCNGTSLARETCQFSKSEIGDCQDAVEEVMQYVYNSGLNTYALYLDCYGGDDNAIAQRYRHDMNMLFRNLSPERRAKIFNRKLLSRQPHVGLRLTPPCINATAVTSWLNREDVRTALHIEKSLKKWAVCSEVVSATYGRIYNDMTPQYNQLLKDNNLSILIYNGDTDMACNFLGDEWFVDDLGLKSTRSHVPWYVDGQVAGFVKVFDKLTYTTIRGAGHMVPQWAPKYAFVMFEKFIHKKPFNN</sequence>
<gene>
    <name evidence="4" type="ORF">CVLEPA_LOCUS16085</name>
</gene>
<evidence type="ECO:0000256" key="3">
    <source>
        <dbReference type="SAM" id="SignalP"/>
    </source>
</evidence>
<keyword evidence="3" id="KW-0732">Signal</keyword>
<dbReference type="PRINTS" id="PR00724">
    <property type="entry name" value="CRBOXYPTASEC"/>
</dbReference>
<dbReference type="InterPro" id="IPR033124">
    <property type="entry name" value="Ser_caboxypep_his_AS"/>
</dbReference>
<dbReference type="Gene3D" id="3.40.50.1820">
    <property type="entry name" value="alpha/beta hydrolase"/>
    <property type="match status" value="1"/>
</dbReference>
<comment type="caution">
    <text evidence="4">The sequence shown here is derived from an EMBL/GenBank/DDBJ whole genome shotgun (WGS) entry which is preliminary data.</text>
</comment>
<dbReference type="EMBL" id="CAWYQH010000098">
    <property type="protein sequence ID" value="CAK8684916.1"/>
    <property type="molecule type" value="Genomic_DNA"/>
</dbReference>
<dbReference type="PANTHER" id="PTHR11802:SF201">
    <property type="entry name" value="CARBOXYPEPTIDASE"/>
    <property type="match status" value="1"/>
</dbReference>
<evidence type="ECO:0000313" key="5">
    <source>
        <dbReference type="Proteomes" id="UP001642483"/>
    </source>
</evidence>
<dbReference type="Proteomes" id="UP001642483">
    <property type="component" value="Unassembled WGS sequence"/>
</dbReference>
<evidence type="ECO:0000256" key="1">
    <source>
        <dbReference type="ARBA" id="ARBA00009431"/>
    </source>
</evidence>
<dbReference type="InterPro" id="IPR001563">
    <property type="entry name" value="Peptidase_S10"/>
</dbReference>
<keyword evidence="2" id="KW-0378">Hydrolase</keyword>
<organism evidence="4 5">
    <name type="scientific">Clavelina lepadiformis</name>
    <name type="common">Light-bulb sea squirt</name>
    <name type="synonym">Ascidia lepadiformis</name>
    <dbReference type="NCBI Taxonomy" id="159417"/>
    <lineage>
        <taxon>Eukaryota</taxon>
        <taxon>Metazoa</taxon>
        <taxon>Chordata</taxon>
        <taxon>Tunicata</taxon>
        <taxon>Ascidiacea</taxon>
        <taxon>Aplousobranchia</taxon>
        <taxon>Clavelinidae</taxon>
        <taxon>Clavelina</taxon>
    </lineage>
</organism>
<dbReference type="SUPFAM" id="SSF53474">
    <property type="entry name" value="alpha/beta-Hydrolases"/>
    <property type="match status" value="1"/>
</dbReference>